<name>A0A8J9U887_9NEOP</name>
<evidence type="ECO:0000313" key="2">
    <source>
        <dbReference type="Proteomes" id="UP000838878"/>
    </source>
</evidence>
<reference evidence="1" key="1">
    <citation type="submission" date="2021-12" db="EMBL/GenBank/DDBJ databases">
        <authorList>
            <person name="Martin H S."/>
        </authorList>
    </citation>
    <scope>NUCLEOTIDE SEQUENCE</scope>
</reference>
<sequence>MLSQRFFPLEKEKDKERANKDHKFLPVSFDLQAVLRIPHCKNPDTEANSMHSAIESQKKETSVYSMQDWISICERARRRKADTAQQKKIVKEPYKIKEFKYHGFYDLKDLACYS</sequence>
<keyword evidence="2" id="KW-1185">Reference proteome</keyword>
<dbReference type="Proteomes" id="UP000838878">
    <property type="component" value="Chromosome 10"/>
</dbReference>
<dbReference type="EMBL" id="OV170230">
    <property type="protein sequence ID" value="CAH0714964.1"/>
    <property type="molecule type" value="Genomic_DNA"/>
</dbReference>
<evidence type="ECO:0000313" key="1">
    <source>
        <dbReference type="EMBL" id="CAH0714964.1"/>
    </source>
</evidence>
<gene>
    <name evidence="1" type="ORF">BINO364_LOCUS1958</name>
</gene>
<protein>
    <submittedName>
        <fullName evidence="1">Uncharacterized protein</fullName>
    </submittedName>
</protein>
<dbReference type="AlphaFoldDB" id="A0A8J9U887"/>
<feature type="non-terminal residue" evidence="1">
    <location>
        <position position="114"/>
    </location>
</feature>
<organism evidence="1 2">
    <name type="scientific">Brenthis ino</name>
    <name type="common">lesser marbled fritillary</name>
    <dbReference type="NCBI Taxonomy" id="405034"/>
    <lineage>
        <taxon>Eukaryota</taxon>
        <taxon>Metazoa</taxon>
        <taxon>Ecdysozoa</taxon>
        <taxon>Arthropoda</taxon>
        <taxon>Hexapoda</taxon>
        <taxon>Insecta</taxon>
        <taxon>Pterygota</taxon>
        <taxon>Neoptera</taxon>
        <taxon>Endopterygota</taxon>
        <taxon>Lepidoptera</taxon>
        <taxon>Glossata</taxon>
        <taxon>Ditrysia</taxon>
        <taxon>Papilionoidea</taxon>
        <taxon>Nymphalidae</taxon>
        <taxon>Heliconiinae</taxon>
        <taxon>Argynnini</taxon>
        <taxon>Brenthis</taxon>
    </lineage>
</organism>
<dbReference type="OrthoDB" id="434783at2759"/>
<accession>A0A8J9U887</accession>
<proteinExistence type="predicted"/>